<comment type="caution">
    <text evidence="2">The sequence shown here is derived from an EMBL/GenBank/DDBJ whole genome shotgun (WGS) entry which is preliminary data.</text>
</comment>
<evidence type="ECO:0000313" key="2">
    <source>
        <dbReference type="EMBL" id="KAJ5106921.1"/>
    </source>
</evidence>
<dbReference type="AlphaFoldDB" id="A0A9W9KIE0"/>
<keyword evidence="3" id="KW-1185">Reference proteome</keyword>
<feature type="compositionally biased region" description="Basic and acidic residues" evidence="1">
    <location>
        <begin position="263"/>
        <end position="273"/>
    </location>
</feature>
<dbReference type="EMBL" id="JAPQKH010000003">
    <property type="protein sequence ID" value="KAJ5106921.1"/>
    <property type="molecule type" value="Genomic_DNA"/>
</dbReference>
<reference evidence="2" key="2">
    <citation type="journal article" date="2023" name="IMA Fungus">
        <title>Comparative genomic study of the Penicillium genus elucidates a diverse pangenome and 15 lateral gene transfer events.</title>
        <authorList>
            <person name="Petersen C."/>
            <person name="Sorensen T."/>
            <person name="Nielsen M.R."/>
            <person name="Sondergaard T.E."/>
            <person name="Sorensen J.L."/>
            <person name="Fitzpatrick D.A."/>
            <person name="Frisvad J.C."/>
            <person name="Nielsen K.L."/>
        </authorList>
    </citation>
    <scope>NUCLEOTIDE SEQUENCE</scope>
    <source>
        <strain evidence="2">IBT 30069</strain>
    </source>
</reference>
<dbReference type="Proteomes" id="UP001149165">
    <property type="component" value="Unassembled WGS sequence"/>
</dbReference>
<organism evidence="2 3">
    <name type="scientific">Penicillium angulare</name>
    <dbReference type="NCBI Taxonomy" id="116970"/>
    <lineage>
        <taxon>Eukaryota</taxon>
        <taxon>Fungi</taxon>
        <taxon>Dikarya</taxon>
        <taxon>Ascomycota</taxon>
        <taxon>Pezizomycotina</taxon>
        <taxon>Eurotiomycetes</taxon>
        <taxon>Eurotiomycetidae</taxon>
        <taxon>Eurotiales</taxon>
        <taxon>Aspergillaceae</taxon>
        <taxon>Penicillium</taxon>
    </lineage>
</organism>
<reference evidence="2" key="1">
    <citation type="submission" date="2022-11" db="EMBL/GenBank/DDBJ databases">
        <authorList>
            <person name="Petersen C."/>
        </authorList>
    </citation>
    <scope>NUCLEOTIDE SEQUENCE</scope>
    <source>
        <strain evidence="2">IBT 30069</strain>
    </source>
</reference>
<proteinExistence type="predicted"/>
<feature type="compositionally biased region" description="Basic and acidic residues" evidence="1">
    <location>
        <begin position="360"/>
        <end position="378"/>
    </location>
</feature>
<feature type="compositionally biased region" description="Low complexity" evidence="1">
    <location>
        <begin position="508"/>
        <end position="531"/>
    </location>
</feature>
<sequence>MAIWPFGRSNKNKRHTIQVTPEEAATLQSSLDQDPAPEPTLGRKPSLRPAKRQQSSINSNNNNNNNRLSRNGDASDPIPSLGRSSSQRQRPMSLIDHRSSQMSSDRVDPDGPQRPLSRTESLMRAKVQNGPNKLRRRLSKRKAHEIMREREIRMLSSTPIDIPRRIGHPGEYNMMDQRRRANGRRMDRYNSDISLSIRDSAASSMSDLNDPYTFKVNAFAALTPRPVVRYVEAPRVPTARSNNPASGRPDKDRLQTLPQSEEDLYHSKRRMNELADSLDASTLRELMERDRRRREKKQIDDQEKLRRKLQERADAQQAEEERLAQEAVAAAAAEAEAAAAAAAAQESAMAIDDQQQSTNEEAKVDSPIEEEARGESKGSDAICDESIDERSARVIGNIDDSSIRERKLAARPSFAPSHEMGMSRTTLSPSHSSLRQGISSPTHSQTFGMGSNSDLSERRLSDTSGRRGNTISSLFRRGSSRLKRRYRERFQESSPEVSNASHESFYRIQTQSSPPPTATIIPPRTFIPTGTVKRSQSKFTEHFDFGDEPMSPPDSRLQSPDIPEEPAESSKILDEDTFPQGPTPSASMDIINPRRRHHQSWTESIDECDNVPLSQSLASIDSEGSWMSGQFFRRMNQNPGSPVRPNFSSFGPGTTDAPADVPDEARNSIDSRGAASNVMGEPEMETDLAGPDAGKPAEMWHSEVGRRPVVVNPVSRPKSNQGALRVIPSLSPISAEEDYSPVSPLEEEDEGEEEHHLPHRVVSVHGIIDHV</sequence>
<name>A0A9W9KIE0_9EURO</name>
<feature type="compositionally biased region" description="Polar residues" evidence="1">
    <location>
        <begin position="423"/>
        <end position="454"/>
    </location>
</feature>
<feature type="region of interest" description="Disordered" evidence="1">
    <location>
        <begin position="344"/>
        <end position="390"/>
    </location>
</feature>
<feature type="region of interest" description="Disordered" evidence="1">
    <location>
        <begin position="650"/>
        <end position="698"/>
    </location>
</feature>
<feature type="region of interest" description="Disordered" evidence="1">
    <location>
        <begin position="233"/>
        <end position="276"/>
    </location>
</feature>
<feature type="region of interest" description="Disordered" evidence="1">
    <location>
        <begin position="1"/>
        <end position="136"/>
    </location>
</feature>
<evidence type="ECO:0000313" key="3">
    <source>
        <dbReference type="Proteomes" id="UP001149165"/>
    </source>
</evidence>
<protein>
    <submittedName>
        <fullName evidence="2">Uncharacterized protein</fullName>
    </submittedName>
</protein>
<feature type="region of interest" description="Disordered" evidence="1">
    <location>
        <begin position="507"/>
        <end position="590"/>
    </location>
</feature>
<feature type="compositionally biased region" description="Low complexity" evidence="1">
    <location>
        <begin position="55"/>
        <end position="71"/>
    </location>
</feature>
<feature type="compositionally biased region" description="Acidic residues" evidence="1">
    <location>
        <begin position="735"/>
        <end position="752"/>
    </location>
</feature>
<feature type="region of interest" description="Disordered" evidence="1">
    <location>
        <begin position="415"/>
        <end position="471"/>
    </location>
</feature>
<feature type="compositionally biased region" description="Basic and acidic residues" evidence="1">
    <location>
        <begin position="455"/>
        <end position="465"/>
    </location>
</feature>
<feature type="compositionally biased region" description="Basic and acidic residues" evidence="1">
    <location>
        <begin position="95"/>
        <end position="111"/>
    </location>
</feature>
<dbReference type="OrthoDB" id="4152802at2759"/>
<evidence type="ECO:0000256" key="1">
    <source>
        <dbReference type="SAM" id="MobiDB-lite"/>
    </source>
</evidence>
<feature type="compositionally biased region" description="Basic and acidic residues" evidence="1">
    <location>
        <begin position="297"/>
        <end position="321"/>
    </location>
</feature>
<accession>A0A9W9KIE0</accession>
<feature type="region of interest" description="Disordered" evidence="1">
    <location>
        <begin position="289"/>
        <end position="321"/>
    </location>
</feature>
<gene>
    <name evidence="2" type="ORF">N7456_003596</name>
</gene>
<feature type="region of interest" description="Disordered" evidence="1">
    <location>
        <begin position="711"/>
        <end position="764"/>
    </location>
</feature>